<feature type="region of interest" description="Disordered" evidence="1">
    <location>
        <begin position="555"/>
        <end position="590"/>
    </location>
</feature>
<evidence type="ECO:0008006" key="4">
    <source>
        <dbReference type="Google" id="ProtNLM"/>
    </source>
</evidence>
<evidence type="ECO:0000313" key="3">
    <source>
        <dbReference type="Proteomes" id="UP000694416"/>
    </source>
</evidence>
<organism evidence="2 3">
    <name type="scientific">Piliocolobus tephrosceles</name>
    <name type="common">Ugandan red Colobus</name>
    <dbReference type="NCBI Taxonomy" id="591936"/>
    <lineage>
        <taxon>Eukaryota</taxon>
        <taxon>Metazoa</taxon>
        <taxon>Chordata</taxon>
        <taxon>Craniata</taxon>
        <taxon>Vertebrata</taxon>
        <taxon>Euteleostomi</taxon>
        <taxon>Mammalia</taxon>
        <taxon>Eutheria</taxon>
        <taxon>Euarchontoglires</taxon>
        <taxon>Primates</taxon>
        <taxon>Haplorrhini</taxon>
        <taxon>Catarrhini</taxon>
        <taxon>Cercopithecidae</taxon>
        <taxon>Colobinae</taxon>
        <taxon>Piliocolobus</taxon>
    </lineage>
</organism>
<dbReference type="Ensembl" id="ENSPTET00000001076.1">
    <property type="protein sequence ID" value="ENSPTEP00000000709.1"/>
    <property type="gene ID" value="ENSPTEG00000000829.1"/>
</dbReference>
<dbReference type="PANTHER" id="PTHR12829:SF2">
    <property type="entry name" value="N6-ADENOSINE-METHYLTRANSFERASE MT-A70-LIKE"/>
    <property type="match status" value="1"/>
</dbReference>
<proteinExistence type="predicted"/>
<dbReference type="PANTHER" id="PTHR12829">
    <property type="entry name" value="N6-ADENOSINE-METHYLTRANSFERASE"/>
    <property type="match status" value="1"/>
</dbReference>
<keyword evidence="3" id="KW-1185">Reference proteome</keyword>
<reference evidence="2" key="2">
    <citation type="submission" date="2025-09" db="UniProtKB">
        <authorList>
            <consortium name="Ensembl"/>
        </authorList>
    </citation>
    <scope>IDENTIFICATION</scope>
</reference>
<accession>A0A8C9G9I9</accession>
<dbReference type="GO" id="GO:0005634">
    <property type="term" value="C:nucleus"/>
    <property type="evidence" value="ECO:0007669"/>
    <property type="project" value="TreeGrafter"/>
</dbReference>
<reference evidence="2" key="1">
    <citation type="submission" date="2025-08" db="UniProtKB">
        <authorList>
            <consortium name="Ensembl"/>
        </authorList>
    </citation>
    <scope>IDENTIFICATION</scope>
</reference>
<dbReference type="Proteomes" id="UP000694416">
    <property type="component" value="Unplaced"/>
</dbReference>
<dbReference type="GO" id="GO:0008168">
    <property type="term" value="F:methyltransferase activity"/>
    <property type="evidence" value="ECO:0007669"/>
    <property type="project" value="TreeGrafter"/>
</dbReference>
<feature type="compositionally biased region" description="Acidic residues" evidence="1">
    <location>
        <begin position="559"/>
        <end position="580"/>
    </location>
</feature>
<name>A0A8C9G9I9_9PRIM</name>
<protein>
    <recommendedName>
        <fullName evidence="4">Zinc finger protein</fullName>
    </recommendedName>
</protein>
<sequence>MHNQEHGDNSFPTNYNNNNNSILHYVYNVNKDNTQNQDGSECLNPYGYYQNDNNNYYCSNNSSSTLDHRKNSYISRTNTSMNNNSSINNNNNNNINYNNKDFQTMLSNLNNIEITDTKILLLCTCKLLLRMHNEKGSSNGKDKINMSITSIEILRELKNQNHKKVQLLKINTLNDVLIHLSKKSDKDSGNEKEVQDENKTYNISNDYSVCNYSSKNNNDNENVNKNINATYTVIEKHKEIIVEEPCIYIENVGINIIIKGIYINNMKRLLLKYLYKYYSSNYKQINELTNDDSLRPNDKNHKKCEQIKNKNLITANFSMQDEYNNDYAFMQSGNIHNISNSSNNNNNNNRMYGHPLPPQEESERNKIRNGCNNINDNNYDSYNYNNNSIKHYSVFDYGTKIGTNMNDSMATSATSTVAPPTISATNYNSNINSNNNNNNKVNYLEHLINEPTAKEKKIKQETTNILSIIEAPTVIEEMRIKKFQKQTDSVKIICPHLTKKVCIKHSKTCNKVHFKKIISEHTDISLGDCSYLDTCRHIETCKFVHYAVDKDDQQQLMNGEEEEEEEEDNGDGDDDGEDDDEKKKKKKKKKKNKIFCFNNNNNSNGYAPQWIRCDLRNFDL</sequence>
<evidence type="ECO:0000256" key="1">
    <source>
        <dbReference type="SAM" id="MobiDB-lite"/>
    </source>
</evidence>
<dbReference type="AlphaFoldDB" id="A0A8C9G9I9"/>
<evidence type="ECO:0000313" key="2">
    <source>
        <dbReference type="Ensembl" id="ENSPTEP00000000709.1"/>
    </source>
</evidence>
<dbReference type="GO" id="GO:0036396">
    <property type="term" value="C:RNA N6-methyladenosine methyltransferase complex"/>
    <property type="evidence" value="ECO:0007669"/>
    <property type="project" value="TreeGrafter"/>
</dbReference>